<keyword evidence="7" id="KW-1185">Reference proteome</keyword>
<sequence>MSTAIVSIGMHLAGFEVLSKVLLALAGVVWVVLACAFALRVRWDRPHWRTDADTPPALTAVAATSVLGTRIAVLGWHEVAAVLLVLAAAVWPFLLLAVVRHWQRRGMPGVVFLVCVATQGLAVLAGTLAPQAGDWLMWITLCLFAFGLALYVDALLRFDFRQVLTGEGDHWIAGGALAISTVAGSKLIASPVWTGWSHTVLRTTTLVLLALAAAWYAVLAAAELWRPRPYYSIRRWSTVFPLGMTAVAALSVSTAAGIAWLDRPGRVLLWVAAAMWLVVLVGFVRSLGRREDHAQGSGRQSERHQARAA</sequence>
<keyword evidence="2 5" id="KW-0812">Transmembrane</keyword>
<evidence type="ECO:0000313" key="6">
    <source>
        <dbReference type="EMBL" id="MEU8134049.1"/>
    </source>
</evidence>
<gene>
    <name evidence="6" type="ORF">AB0C36_11105</name>
</gene>
<keyword evidence="3 5" id="KW-1133">Transmembrane helix</keyword>
<evidence type="ECO:0000256" key="2">
    <source>
        <dbReference type="ARBA" id="ARBA00022692"/>
    </source>
</evidence>
<dbReference type="InterPro" id="IPR038665">
    <property type="entry name" value="Voltage-dep_anion_channel_sf"/>
</dbReference>
<evidence type="ECO:0000256" key="3">
    <source>
        <dbReference type="ARBA" id="ARBA00022989"/>
    </source>
</evidence>
<feature type="transmembrane region" description="Helical" evidence="5">
    <location>
        <begin position="237"/>
        <end position="261"/>
    </location>
</feature>
<comment type="caution">
    <text evidence="6">The sequence shown here is derived from an EMBL/GenBank/DDBJ whole genome shotgun (WGS) entry which is preliminary data.</text>
</comment>
<evidence type="ECO:0000256" key="4">
    <source>
        <dbReference type="ARBA" id="ARBA00023136"/>
    </source>
</evidence>
<name>A0ABV3DFW2_9ACTN</name>
<proteinExistence type="predicted"/>
<comment type="subcellular location">
    <subcellularLocation>
        <location evidence="1">Membrane</location>
        <topology evidence="1">Multi-pass membrane protein</topology>
    </subcellularLocation>
</comment>
<dbReference type="InterPro" id="IPR004695">
    <property type="entry name" value="SLAC1/Mae1/Ssu1/TehA"/>
</dbReference>
<evidence type="ECO:0000313" key="7">
    <source>
        <dbReference type="Proteomes" id="UP001551482"/>
    </source>
</evidence>
<dbReference type="Gene3D" id="1.50.10.150">
    <property type="entry name" value="Voltage-dependent anion channel"/>
    <property type="match status" value="1"/>
</dbReference>
<protein>
    <submittedName>
        <fullName evidence="6">Tellurite resistance/C4-dicarboxylate transporter family protein</fullName>
    </submittedName>
</protein>
<feature type="transmembrane region" description="Helical" evidence="5">
    <location>
        <begin position="79"/>
        <end position="98"/>
    </location>
</feature>
<evidence type="ECO:0000256" key="1">
    <source>
        <dbReference type="ARBA" id="ARBA00004141"/>
    </source>
</evidence>
<dbReference type="Proteomes" id="UP001551482">
    <property type="component" value="Unassembled WGS sequence"/>
</dbReference>
<dbReference type="RefSeq" id="WP_358352387.1">
    <property type="nucleotide sequence ID" value="NZ_JBEZFP010000021.1"/>
</dbReference>
<dbReference type="Pfam" id="PF03595">
    <property type="entry name" value="SLAC1"/>
    <property type="match status" value="1"/>
</dbReference>
<keyword evidence="4 5" id="KW-0472">Membrane</keyword>
<accession>A0ABV3DFW2</accession>
<feature type="transmembrane region" description="Helical" evidence="5">
    <location>
        <begin position="267"/>
        <end position="284"/>
    </location>
</feature>
<feature type="transmembrane region" description="Helical" evidence="5">
    <location>
        <begin position="135"/>
        <end position="158"/>
    </location>
</feature>
<evidence type="ECO:0000256" key="5">
    <source>
        <dbReference type="SAM" id="Phobius"/>
    </source>
</evidence>
<feature type="transmembrane region" description="Helical" evidence="5">
    <location>
        <begin position="21"/>
        <end position="43"/>
    </location>
</feature>
<feature type="transmembrane region" description="Helical" evidence="5">
    <location>
        <begin position="205"/>
        <end position="225"/>
    </location>
</feature>
<dbReference type="CDD" id="cd09319">
    <property type="entry name" value="TDT_like_1"/>
    <property type="match status" value="1"/>
</dbReference>
<dbReference type="EMBL" id="JBEZFP010000021">
    <property type="protein sequence ID" value="MEU8134049.1"/>
    <property type="molecule type" value="Genomic_DNA"/>
</dbReference>
<organism evidence="6 7">
    <name type="scientific">Streptodolium elevatio</name>
    <dbReference type="NCBI Taxonomy" id="3157996"/>
    <lineage>
        <taxon>Bacteria</taxon>
        <taxon>Bacillati</taxon>
        <taxon>Actinomycetota</taxon>
        <taxon>Actinomycetes</taxon>
        <taxon>Kitasatosporales</taxon>
        <taxon>Streptomycetaceae</taxon>
        <taxon>Streptodolium</taxon>
    </lineage>
</organism>
<reference evidence="6 7" key="1">
    <citation type="submission" date="2024-06" db="EMBL/GenBank/DDBJ databases">
        <title>The Natural Products Discovery Center: Release of the First 8490 Sequenced Strains for Exploring Actinobacteria Biosynthetic Diversity.</title>
        <authorList>
            <person name="Kalkreuter E."/>
            <person name="Kautsar S.A."/>
            <person name="Yang D."/>
            <person name="Bader C.D."/>
            <person name="Teijaro C.N."/>
            <person name="Fluegel L."/>
            <person name="Davis C.M."/>
            <person name="Simpson J.R."/>
            <person name="Lauterbach L."/>
            <person name="Steele A.D."/>
            <person name="Gui C."/>
            <person name="Meng S."/>
            <person name="Li G."/>
            <person name="Viehrig K."/>
            <person name="Ye F."/>
            <person name="Su P."/>
            <person name="Kiefer A.F."/>
            <person name="Nichols A."/>
            <person name="Cepeda A.J."/>
            <person name="Yan W."/>
            <person name="Fan B."/>
            <person name="Jiang Y."/>
            <person name="Adhikari A."/>
            <person name="Zheng C.-J."/>
            <person name="Schuster L."/>
            <person name="Cowan T.M."/>
            <person name="Smanski M.J."/>
            <person name="Chevrette M.G."/>
            <person name="De Carvalho L.P.S."/>
            <person name="Shen B."/>
        </authorList>
    </citation>
    <scope>NUCLEOTIDE SEQUENCE [LARGE SCALE GENOMIC DNA]</scope>
    <source>
        <strain evidence="6 7">NPDC048946</strain>
    </source>
</reference>
<feature type="transmembrane region" description="Helical" evidence="5">
    <location>
        <begin position="110"/>
        <end position="129"/>
    </location>
</feature>
<feature type="transmembrane region" description="Helical" evidence="5">
    <location>
        <begin position="170"/>
        <end position="193"/>
    </location>
</feature>